<dbReference type="Pfam" id="PF00557">
    <property type="entry name" value="Peptidase_M24"/>
    <property type="match status" value="1"/>
</dbReference>
<accession>A0A2M8RFD8</accession>
<evidence type="ECO:0000259" key="2">
    <source>
        <dbReference type="Pfam" id="PF01321"/>
    </source>
</evidence>
<gene>
    <name evidence="3" type="ORF">CVM73_02955</name>
</gene>
<protein>
    <submittedName>
        <fullName evidence="3">Aminopeptidase P family protein</fullName>
    </submittedName>
</protein>
<dbReference type="Gene3D" id="3.90.230.10">
    <property type="entry name" value="Creatinase/methionine aminopeptidase superfamily"/>
    <property type="match status" value="1"/>
</dbReference>
<proteinExistence type="predicted"/>
<feature type="domain" description="Peptidase M24" evidence="1">
    <location>
        <begin position="173"/>
        <end position="378"/>
    </location>
</feature>
<dbReference type="RefSeq" id="WP_100230520.1">
    <property type="nucleotide sequence ID" value="NZ_PGVG01000002.1"/>
</dbReference>
<dbReference type="InterPro" id="IPR036005">
    <property type="entry name" value="Creatinase/aminopeptidase-like"/>
</dbReference>
<dbReference type="InterPro" id="IPR000587">
    <property type="entry name" value="Creatinase_N"/>
</dbReference>
<keyword evidence="3" id="KW-0031">Aminopeptidase</keyword>
<dbReference type="AlphaFoldDB" id="A0A2M8RFD8"/>
<reference evidence="3 4" key="1">
    <citation type="submission" date="2017-11" db="EMBL/GenBank/DDBJ databases">
        <title>Bradyrhizobium forestalis sp. nov., an efficient nitrogen-fixing bacterium isolated from nodules of forest legume species in the Amazon.</title>
        <authorList>
            <person name="Costa E.M."/>
            <person name="Guimaraes A."/>
            <person name="Carvalho T.S."/>
            <person name="Rodrigues T.L."/>
            <person name="Ribeiro P.R.A."/>
            <person name="Lebbe L."/>
            <person name="Willems A."/>
            <person name="Moreira F.M.S."/>
        </authorList>
    </citation>
    <scope>NUCLEOTIDE SEQUENCE [LARGE SCALE GENOMIC DNA]</scope>
    <source>
        <strain evidence="3 4">INPA54B</strain>
    </source>
</reference>
<name>A0A2M8RFD8_9BRAD</name>
<dbReference type="InterPro" id="IPR050659">
    <property type="entry name" value="Peptidase_M24B"/>
</dbReference>
<organism evidence="3 4">
    <name type="scientific">Bradyrhizobium forestalis</name>
    <dbReference type="NCBI Taxonomy" id="1419263"/>
    <lineage>
        <taxon>Bacteria</taxon>
        <taxon>Pseudomonadati</taxon>
        <taxon>Pseudomonadota</taxon>
        <taxon>Alphaproteobacteria</taxon>
        <taxon>Hyphomicrobiales</taxon>
        <taxon>Nitrobacteraceae</taxon>
        <taxon>Bradyrhizobium</taxon>
    </lineage>
</organism>
<dbReference type="Proteomes" id="UP000231194">
    <property type="component" value="Unassembled WGS sequence"/>
</dbReference>
<evidence type="ECO:0000313" key="3">
    <source>
        <dbReference type="EMBL" id="PJG56533.1"/>
    </source>
</evidence>
<dbReference type="SUPFAM" id="SSF53092">
    <property type="entry name" value="Creatinase/prolidase N-terminal domain"/>
    <property type="match status" value="1"/>
</dbReference>
<dbReference type="CDD" id="cd01066">
    <property type="entry name" value="APP_MetAP"/>
    <property type="match status" value="1"/>
</dbReference>
<comment type="caution">
    <text evidence="3">The sequence shown here is derived from an EMBL/GenBank/DDBJ whole genome shotgun (WGS) entry which is preliminary data.</text>
</comment>
<feature type="domain" description="Creatinase N-terminal" evidence="2">
    <location>
        <begin position="19"/>
        <end position="165"/>
    </location>
</feature>
<dbReference type="Gene3D" id="3.40.350.10">
    <property type="entry name" value="Creatinase/prolidase N-terminal domain"/>
    <property type="match status" value="1"/>
</dbReference>
<keyword evidence="3" id="KW-0645">Protease</keyword>
<keyword evidence="4" id="KW-1185">Reference proteome</keyword>
<sequence>MQETVARAAASRAIPFDAAKLDRLMEAAGFDILIATSKHNVQYLLGAERAIFFDYMDALGVSRYLPVLVYPKGAPEKSVYVGHRLEAHQRALAPPWVPQVRTESNGSVDAVTRAADLIRQSGVPMKQIGIEFPFMPMDAGKALADALPGAELKDAVLVLERLRAVKSAEELAKLKTASELVIASMLAVIAGHGRGTTKRQLSDALRLAEANRGLTFEYCLLACGSSHNRAPSAQRWEQGEVLSLDSGGNYQGYIGDLARMAVLGEPDGELKDCLAEIEAVQRAAFAAVRPGVLGGDIYVAAERQLAQIGQRDCTEFLAHGMGLVSHEAPRLTAKGPVPYDDTDAHQPLEPGMVVSIETTMKHPKRGFIKLEDTVAVTATGYEIFGERGRGWNLGGSASAVSVDASTRAESR</sequence>
<dbReference type="PANTHER" id="PTHR46112">
    <property type="entry name" value="AMINOPEPTIDASE"/>
    <property type="match status" value="1"/>
</dbReference>
<dbReference type="Pfam" id="PF01321">
    <property type="entry name" value="Creatinase_N"/>
    <property type="match status" value="1"/>
</dbReference>
<dbReference type="SUPFAM" id="SSF55920">
    <property type="entry name" value="Creatinase/aminopeptidase"/>
    <property type="match status" value="1"/>
</dbReference>
<dbReference type="InterPro" id="IPR000994">
    <property type="entry name" value="Pept_M24"/>
</dbReference>
<evidence type="ECO:0000259" key="1">
    <source>
        <dbReference type="Pfam" id="PF00557"/>
    </source>
</evidence>
<dbReference type="OrthoDB" id="9806388at2"/>
<dbReference type="EMBL" id="PGVG01000002">
    <property type="protein sequence ID" value="PJG56533.1"/>
    <property type="molecule type" value="Genomic_DNA"/>
</dbReference>
<evidence type="ECO:0000313" key="4">
    <source>
        <dbReference type="Proteomes" id="UP000231194"/>
    </source>
</evidence>
<dbReference type="PANTHER" id="PTHR46112:SF3">
    <property type="entry name" value="AMINOPEPTIDASE YPDF"/>
    <property type="match status" value="1"/>
</dbReference>
<dbReference type="GO" id="GO:0004177">
    <property type="term" value="F:aminopeptidase activity"/>
    <property type="evidence" value="ECO:0007669"/>
    <property type="project" value="UniProtKB-KW"/>
</dbReference>
<dbReference type="InterPro" id="IPR029149">
    <property type="entry name" value="Creatin/AminoP/Spt16_N"/>
</dbReference>
<keyword evidence="3" id="KW-0378">Hydrolase</keyword>